<dbReference type="GO" id="GO:0006826">
    <property type="term" value="P:iron ion transport"/>
    <property type="evidence" value="ECO:0007669"/>
    <property type="project" value="UniProtKB-KW"/>
</dbReference>
<dbReference type="AlphaFoldDB" id="A0A397NLY8"/>
<dbReference type="InterPro" id="IPR000531">
    <property type="entry name" value="Beta-barrel_TonB"/>
</dbReference>
<name>A0A397NLY8_9SPHN</name>
<dbReference type="PANTHER" id="PTHR32552">
    <property type="entry name" value="FERRICHROME IRON RECEPTOR-RELATED"/>
    <property type="match status" value="1"/>
</dbReference>
<keyword evidence="2 11" id="KW-0813">Transport</keyword>
<gene>
    <name evidence="17" type="ORF">DFR49_3886</name>
</gene>
<evidence type="ECO:0000313" key="17">
    <source>
        <dbReference type="EMBL" id="RIA36603.1"/>
    </source>
</evidence>
<comment type="caution">
    <text evidence="17">The sequence shown here is derived from an EMBL/GenBank/DDBJ whole genome shotgun (WGS) entry which is preliminary data.</text>
</comment>
<dbReference type="RefSeq" id="WP_119037329.1">
    <property type="nucleotide sequence ID" value="NZ_QXDC01000005.1"/>
</dbReference>
<protein>
    <submittedName>
        <fullName evidence="17">Outer membrane receptor protein involved in Fe transport</fullName>
    </submittedName>
</protein>
<evidence type="ECO:0000256" key="1">
    <source>
        <dbReference type="ARBA" id="ARBA00004571"/>
    </source>
</evidence>
<organism evidence="17 18">
    <name type="scientific">Hephaestia caeni</name>
    <dbReference type="NCBI Taxonomy" id="645617"/>
    <lineage>
        <taxon>Bacteria</taxon>
        <taxon>Pseudomonadati</taxon>
        <taxon>Pseudomonadota</taxon>
        <taxon>Alphaproteobacteria</taxon>
        <taxon>Sphingomonadales</taxon>
        <taxon>Sphingomonadaceae</taxon>
        <taxon>Hephaestia</taxon>
    </lineage>
</organism>
<keyword evidence="5 11" id="KW-0812">Transmembrane</keyword>
<dbReference type="SUPFAM" id="SSF56935">
    <property type="entry name" value="Porins"/>
    <property type="match status" value="1"/>
</dbReference>
<dbReference type="Pfam" id="PF00593">
    <property type="entry name" value="TonB_dep_Rec_b-barrel"/>
    <property type="match status" value="1"/>
</dbReference>
<keyword evidence="7" id="KW-0406">Ion transport</keyword>
<dbReference type="PANTHER" id="PTHR32552:SF81">
    <property type="entry name" value="TONB-DEPENDENT OUTER MEMBRANE RECEPTOR"/>
    <property type="match status" value="1"/>
</dbReference>
<keyword evidence="6" id="KW-0408">Iron</keyword>
<evidence type="ECO:0000256" key="4">
    <source>
        <dbReference type="ARBA" id="ARBA00022496"/>
    </source>
</evidence>
<dbReference type="InterPro" id="IPR036942">
    <property type="entry name" value="Beta-barrel_TonB_sf"/>
</dbReference>
<keyword evidence="14" id="KW-0732">Signal</keyword>
<proteinExistence type="inferred from homology"/>
<evidence type="ECO:0000256" key="5">
    <source>
        <dbReference type="ARBA" id="ARBA00022692"/>
    </source>
</evidence>
<keyword evidence="9 11" id="KW-0472">Membrane</keyword>
<feature type="region of interest" description="Disordered" evidence="13">
    <location>
        <begin position="25"/>
        <end position="55"/>
    </location>
</feature>
<comment type="similarity">
    <text evidence="11 12">Belongs to the TonB-dependent receptor family.</text>
</comment>
<dbReference type="Proteomes" id="UP000266568">
    <property type="component" value="Unassembled WGS sequence"/>
</dbReference>
<keyword evidence="10 11" id="KW-0998">Cell outer membrane</keyword>
<evidence type="ECO:0000256" key="3">
    <source>
        <dbReference type="ARBA" id="ARBA00022452"/>
    </source>
</evidence>
<evidence type="ECO:0000256" key="11">
    <source>
        <dbReference type="PROSITE-ProRule" id="PRU01360"/>
    </source>
</evidence>
<dbReference type="PROSITE" id="PS52016">
    <property type="entry name" value="TONB_DEPENDENT_REC_3"/>
    <property type="match status" value="1"/>
</dbReference>
<dbReference type="EMBL" id="QXDC01000005">
    <property type="protein sequence ID" value="RIA36603.1"/>
    <property type="molecule type" value="Genomic_DNA"/>
</dbReference>
<evidence type="ECO:0000256" key="14">
    <source>
        <dbReference type="SAM" id="SignalP"/>
    </source>
</evidence>
<keyword evidence="8 12" id="KW-0798">TonB box</keyword>
<keyword evidence="18" id="KW-1185">Reference proteome</keyword>
<feature type="signal peptide" evidence="14">
    <location>
        <begin position="1"/>
        <end position="27"/>
    </location>
</feature>
<feature type="chain" id="PRO_5017270309" evidence="14">
    <location>
        <begin position="28"/>
        <end position="871"/>
    </location>
</feature>
<evidence type="ECO:0000259" key="15">
    <source>
        <dbReference type="Pfam" id="PF00593"/>
    </source>
</evidence>
<evidence type="ECO:0000256" key="9">
    <source>
        <dbReference type="ARBA" id="ARBA00023136"/>
    </source>
</evidence>
<evidence type="ECO:0000256" key="10">
    <source>
        <dbReference type="ARBA" id="ARBA00023237"/>
    </source>
</evidence>
<feature type="domain" description="TonB-dependent receptor-like beta-barrel" evidence="15">
    <location>
        <begin position="362"/>
        <end position="835"/>
    </location>
</feature>
<dbReference type="Pfam" id="PF07715">
    <property type="entry name" value="Plug"/>
    <property type="match status" value="1"/>
</dbReference>
<evidence type="ECO:0000256" key="13">
    <source>
        <dbReference type="SAM" id="MobiDB-lite"/>
    </source>
</evidence>
<accession>A0A397NLY8</accession>
<sequence length="871" mass="92995">MVNWLGIRADLLAGTTMMMAVAGTAHAQTKASPPPDHDTVQAEPTQPSEQPPSAGEVAAGDIVVTASRQSQLLSRVPLSVSAFTQETLDNQGVKSVADVQRLTPGVAFSQGGQGTTNISVRGIASSVGAATTAIYIDDTPVQVRTLGFSASNPYPTIFDLQRVEVLRGPQGTLFGAGAEGGAIRFITPQPDLTGYSGYARAEVATTQSGAASYEAGAAVGGPLIADRLAFRLSAFFRHSGGYIDKIIGTPSIVDRTGAAGPTDSLHFDKTGTGYADVNWENTTALRGALTWAPTDNLTITPALFYQKRYVHDATSSFWPETSDYASGDFSTPQWVSTIDADHIAIENEPLYEPLNDKFLLPSLNVEWDFGGARLISNTSYFSRRQTFTSDYTTIYERIYAGRSVPVPGDRAITFFGNDQDNFVQEVRLQAADPDARFNWVVGAYFADTRQLATQEAHPNFIYSIPKLGAAVTDGAPFGPGYSAFVNYYGIGLIDGVSYKSRLRVDEQHLAGFAQADFKITDRLKATVGVRVERAKFSYDARYSGANLNQNAPHGLACVPNSSPCVPVPVGAYAPGEGPFAPAYGDGGSSSSETPVTPKFGLSYQADQNNLFYVSATKGYRIGGAQSALPTLCNAQLAELGFTGSPATYKSDSLWSYEAGAKSRLAGGAINLAASAFYIRWRNIQTSVSLSSCANSFVANAASASSRGFDVQVNLNPLDSLSLNLAVGHTLAKFDEPLVLSGKTTITEGSAVPNSGAPWTVTASAQYMLPVGGDIEPFIRGDLTYNSRQRRTGSTDPGTISYDPMMSPVPENTLFNARVGGTFFDRISLSLFMDNVFNAHPHLGLSRSRGQPIYTDYTFRPRTIGVTISSNF</sequence>
<dbReference type="InterPro" id="IPR039426">
    <property type="entry name" value="TonB-dep_rcpt-like"/>
</dbReference>
<evidence type="ECO:0000256" key="6">
    <source>
        <dbReference type="ARBA" id="ARBA00023004"/>
    </source>
</evidence>
<keyword evidence="17" id="KW-0675">Receptor</keyword>
<comment type="subcellular location">
    <subcellularLocation>
        <location evidence="1 11">Cell outer membrane</location>
        <topology evidence="1 11">Multi-pass membrane protein</topology>
    </subcellularLocation>
</comment>
<keyword evidence="3 11" id="KW-1134">Transmembrane beta strand</keyword>
<reference evidence="17 18" key="1">
    <citation type="submission" date="2018-08" db="EMBL/GenBank/DDBJ databases">
        <title>Genomic Encyclopedia of Type Strains, Phase IV (KMG-IV): sequencing the most valuable type-strain genomes for metagenomic binning, comparative biology and taxonomic classification.</title>
        <authorList>
            <person name="Goeker M."/>
        </authorList>
    </citation>
    <scope>NUCLEOTIDE SEQUENCE [LARGE SCALE GENOMIC DNA]</scope>
    <source>
        <strain evidence="17 18">DSM 25527</strain>
    </source>
</reference>
<dbReference type="OrthoDB" id="9760333at2"/>
<evidence type="ECO:0000256" key="2">
    <source>
        <dbReference type="ARBA" id="ARBA00022448"/>
    </source>
</evidence>
<dbReference type="InterPro" id="IPR012910">
    <property type="entry name" value="Plug_dom"/>
</dbReference>
<feature type="domain" description="TonB-dependent receptor plug" evidence="16">
    <location>
        <begin position="75"/>
        <end position="182"/>
    </location>
</feature>
<dbReference type="GO" id="GO:0009279">
    <property type="term" value="C:cell outer membrane"/>
    <property type="evidence" value="ECO:0007669"/>
    <property type="project" value="UniProtKB-SubCell"/>
</dbReference>
<dbReference type="Gene3D" id="2.40.170.20">
    <property type="entry name" value="TonB-dependent receptor, beta-barrel domain"/>
    <property type="match status" value="1"/>
</dbReference>
<evidence type="ECO:0000259" key="16">
    <source>
        <dbReference type="Pfam" id="PF07715"/>
    </source>
</evidence>
<evidence type="ECO:0000256" key="12">
    <source>
        <dbReference type="RuleBase" id="RU003357"/>
    </source>
</evidence>
<evidence type="ECO:0000313" key="18">
    <source>
        <dbReference type="Proteomes" id="UP000266568"/>
    </source>
</evidence>
<evidence type="ECO:0000256" key="7">
    <source>
        <dbReference type="ARBA" id="ARBA00023065"/>
    </source>
</evidence>
<evidence type="ECO:0000256" key="8">
    <source>
        <dbReference type="ARBA" id="ARBA00023077"/>
    </source>
</evidence>
<keyword evidence="4" id="KW-0410">Iron transport</keyword>